<evidence type="ECO:0000313" key="1">
    <source>
        <dbReference type="EMBL" id="GMS82168.1"/>
    </source>
</evidence>
<dbReference type="EMBL" id="BTSX01000001">
    <property type="protein sequence ID" value="GMS82168.1"/>
    <property type="molecule type" value="Genomic_DNA"/>
</dbReference>
<protein>
    <recommendedName>
        <fullName evidence="3">Laminin G domain-containing protein</fullName>
    </recommendedName>
</protein>
<gene>
    <name evidence="1" type="ORF">PENTCL1PPCAC_4343</name>
</gene>
<comment type="caution">
    <text evidence="1">The sequence shown here is derived from an EMBL/GenBank/DDBJ whole genome shotgun (WGS) entry which is preliminary data.</text>
</comment>
<reference evidence="1" key="1">
    <citation type="submission" date="2023-10" db="EMBL/GenBank/DDBJ databases">
        <title>Genome assembly of Pristionchus species.</title>
        <authorList>
            <person name="Yoshida K."/>
            <person name="Sommer R.J."/>
        </authorList>
    </citation>
    <scope>NUCLEOTIDE SEQUENCE</scope>
    <source>
        <strain evidence="1">RS0144</strain>
    </source>
</reference>
<dbReference type="Proteomes" id="UP001432027">
    <property type="component" value="Unassembled WGS sequence"/>
</dbReference>
<accession>A0AAV5SNJ4</accession>
<feature type="non-terminal residue" evidence="1">
    <location>
        <position position="1"/>
    </location>
</feature>
<dbReference type="AlphaFoldDB" id="A0AAV5SNJ4"/>
<proteinExistence type="predicted"/>
<organism evidence="1 2">
    <name type="scientific">Pristionchus entomophagus</name>
    <dbReference type="NCBI Taxonomy" id="358040"/>
    <lineage>
        <taxon>Eukaryota</taxon>
        <taxon>Metazoa</taxon>
        <taxon>Ecdysozoa</taxon>
        <taxon>Nematoda</taxon>
        <taxon>Chromadorea</taxon>
        <taxon>Rhabditida</taxon>
        <taxon>Rhabditina</taxon>
        <taxon>Diplogasteromorpha</taxon>
        <taxon>Diplogasteroidea</taxon>
        <taxon>Neodiplogasteridae</taxon>
        <taxon>Pristionchus</taxon>
    </lineage>
</organism>
<keyword evidence="2" id="KW-1185">Reference proteome</keyword>
<evidence type="ECO:0008006" key="3">
    <source>
        <dbReference type="Google" id="ProtNLM"/>
    </source>
</evidence>
<sequence>VLESHDSTGGIPNVKLELIGMSLMVKAVNVISSANLALEKTLLSKTAKYPYTRTRIKCLSVTGGRSDLPFSTIFTDIIPRRIVVGCVEQDAFDGSVSKSPFNFKPFGISEVSIDAGGTVYPAQPFSADFSSNKYAKHFLMFYENIGAVGEHRQLSIGYKKFKNGYALFAFNLSPTDSNTDFELIRSGTTQIHMIFGERTPSIGLQIVIYAEYDGMYQIDHFRNIHADHETRTEEEKPSSFHWVPLEYYALLVLGIDIHGRLLPHQINLLNSTFACRRICEPRIEKGSNGHTRVTVKLDVRRGEYLVSGVDYLYAKHHVTLRCDHTPLVIVPSSGERFALQCLDVCMVI</sequence>
<feature type="non-terminal residue" evidence="1">
    <location>
        <position position="348"/>
    </location>
</feature>
<evidence type="ECO:0000313" key="2">
    <source>
        <dbReference type="Proteomes" id="UP001432027"/>
    </source>
</evidence>
<name>A0AAV5SNJ4_9BILA</name>